<dbReference type="InterPro" id="IPR036047">
    <property type="entry name" value="F-box-like_dom_sf"/>
</dbReference>
<sequence>MTSSSCTLESLPNEILWHILSFLKPGFIAKVLPHVSPRFRALVKEQSLWRSRVYARWPALHPTPPGDWVDCCRQREEHWAAFRGWEDEGGVKQIKKDNAHIAAVDAIKFIQNDCLFVSGGRDHQLRVWKIDAEEVSLHKDFSNAHEAWVWAVEQLDETTLVSGSFDQTVKTWDLEKQGLVDTFKLPAAVLSLAIREHLLACGTRHKVHLKDVRAKNDIKVFEYHKDIVLTLAMDDKVIMSGSTDGTMAIFDIRAEKVSQTIKLKGYPTAISHHDDGQTWVGTSRGYLACFDTRSLPGSAELTMQRRVSYRSVRSVTHSWGSVVLAAGDDRLLVLEPTKTAASITRQTIKEGITKASMHNRTICAAGASGELLVWVPVEA</sequence>
<protein>
    <submittedName>
        <fullName evidence="5">F-box/WD repeat-containing protein 9-like</fullName>
    </submittedName>
</protein>
<dbReference type="Gene3D" id="1.20.1280.50">
    <property type="match status" value="1"/>
</dbReference>
<dbReference type="AlphaFoldDB" id="A0A1V9Y3X2"/>
<dbReference type="Pfam" id="PF00400">
    <property type="entry name" value="WD40"/>
    <property type="match status" value="2"/>
</dbReference>
<evidence type="ECO:0000313" key="6">
    <source>
        <dbReference type="Proteomes" id="UP000192247"/>
    </source>
</evidence>
<feature type="domain" description="F-box" evidence="4">
    <location>
        <begin position="5"/>
        <end position="52"/>
    </location>
</feature>
<dbReference type="PANTHER" id="PTHR14604">
    <property type="entry name" value="WD40 REPEAT PF20"/>
    <property type="match status" value="1"/>
</dbReference>
<keyword evidence="1 3" id="KW-0853">WD repeat</keyword>
<evidence type="ECO:0000256" key="3">
    <source>
        <dbReference type="PROSITE-ProRule" id="PRU00221"/>
    </source>
</evidence>
<evidence type="ECO:0000259" key="4">
    <source>
        <dbReference type="PROSITE" id="PS50181"/>
    </source>
</evidence>
<dbReference type="InterPro" id="IPR050995">
    <property type="entry name" value="WD-F-box_domain-protein"/>
</dbReference>
<keyword evidence="6" id="KW-1185">Reference proteome</keyword>
<name>A0A1V9Y3X2_9ACAR</name>
<feature type="repeat" description="WD" evidence="3">
    <location>
        <begin position="221"/>
        <end position="260"/>
    </location>
</feature>
<dbReference type="InParanoid" id="A0A1V9Y3X2"/>
<gene>
    <name evidence="5" type="ORF">BIW11_05082</name>
</gene>
<feature type="repeat" description="WD" evidence="3">
    <location>
        <begin position="97"/>
        <end position="138"/>
    </location>
</feature>
<evidence type="ECO:0000256" key="1">
    <source>
        <dbReference type="ARBA" id="ARBA00022574"/>
    </source>
</evidence>
<dbReference type="EMBL" id="MNPL01000037">
    <property type="protein sequence ID" value="OQR80401.1"/>
    <property type="molecule type" value="Genomic_DNA"/>
</dbReference>
<keyword evidence="2" id="KW-0677">Repeat</keyword>
<dbReference type="SUPFAM" id="SSF81383">
    <property type="entry name" value="F-box domain"/>
    <property type="match status" value="1"/>
</dbReference>
<evidence type="ECO:0000313" key="5">
    <source>
        <dbReference type="EMBL" id="OQR80401.1"/>
    </source>
</evidence>
<reference evidence="5 6" key="1">
    <citation type="journal article" date="2017" name="Gigascience">
        <title>Draft genome of the honey bee ectoparasitic mite, Tropilaelaps mercedesae, is shaped by the parasitic life history.</title>
        <authorList>
            <person name="Dong X."/>
            <person name="Armstrong S.D."/>
            <person name="Xia D."/>
            <person name="Makepeace B.L."/>
            <person name="Darby A.C."/>
            <person name="Kadowaki T."/>
        </authorList>
    </citation>
    <scope>NUCLEOTIDE SEQUENCE [LARGE SCALE GENOMIC DNA]</scope>
    <source>
        <strain evidence="5">Wuxi-XJTLU</strain>
    </source>
</reference>
<dbReference type="InterPro" id="IPR019775">
    <property type="entry name" value="WD40_repeat_CS"/>
</dbReference>
<accession>A0A1V9Y3X2</accession>
<dbReference type="SMART" id="SM00320">
    <property type="entry name" value="WD40"/>
    <property type="match status" value="3"/>
</dbReference>
<dbReference type="PROSITE" id="PS50082">
    <property type="entry name" value="WD_REPEATS_2"/>
    <property type="match status" value="3"/>
</dbReference>
<dbReference type="OrthoDB" id="2305498at2759"/>
<dbReference type="PROSITE" id="PS50294">
    <property type="entry name" value="WD_REPEATS_REGION"/>
    <property type="match status" value="1"/>
</dbReference>
<dbReference type="InterPro" id="IPR036322">
    <property type="entry name" value="WD40_repeat_dom_sf"/>
</dbReference>
<dbReference type="Proteomes" id="UP000192247">
    <property type="component" value="Unassembled WGS sequence"/>
</dbReference>
<dbReference type="InterPro" id="IPR001810">
    <property type="entry name" value="F-box_dom"/>
</dbReference>
<dbReference type="InterPro" id="IPR015943">
    <property type="entry name" value="WD40/YVTN_repeat-like_dom_sf"/>
</dbReference>
<comment type="caution">
    <text evidence="5">The sequence shown here is derived from an EMBL/GenBank/DDBJ whole genome shotgun (WGS) entry which is preliminary data.</text>
</comment>
<dbReference type="InterPro" id="IPR020472">
    <property type="entry name" value="WD40_PAC1"/>
</dbReference>
<dbReference type="Gene3D" id="2.130.10.10">
    <property type="entry name" value="YVTN repeat-like/Quinoprotein amine dehydrogenase"/>
    <property type="match status" value="2"/>
</dbReference>
<dbReference type="PRINTS" id="PR00320">
    <property type="entry name" value="GPROTEINBRPT"/>
</dbReference>
<dbReference type="STRING" id="418985.A0A1V9Y3X2"/>
<dbReference type="SUPFAM" id="SSF50978">
    <property type="entry name" value="WD40 repeat-like"/>
    <property type="match status" value="1"/>
</dbReference>
<feature type="repeat" description="WD" evidence="3">
    <location>
        <begin position="142"/>
        <end position="182"/>
    </location>
</feature>
<organism evidence="5 6">
    <name type="scientific">Tropilaelaps mercedesae</name>
    <dbReference type="NCBI Taxonomy" id="418985"/>
    <lineage>
        <taxon>Eukaryota</taxon>
        <taxon>Metazoa</taxon>
        <taxon>Ecdysozoa</taxon>
        <taxon>Arthropoda</taxon>
        <taxon>Chelicerata</taxon>
        <taxon>Arachnida</taxon>
        <taxon>Acari</taxon>
        <taxon>Parasitiformes</taxon>
        <taxon>Mesostigmata</taxon>
        <taxon>Gamasina</taxon>
        <taxon>Dermanyssoidea</taxon>
        <taxon>Laelapidae</taxon>
        <taxon>Tropilaelaps</taxon>
    </lineage>
</organism>
<dbReference type="PROSITE" id="PS50181">
    <property type="entry name" value="FBOX"/>
    <property type="match status" value="1"/>
</dbReference>
<dbReference type="PROSITE" id="PS00678">
    <property type="entry name" value="WD_REPEATS_1"/>
    <property type="match status" value="1"/>
</dbReference>
<dbReference type="Pfam" id="PF12937">
    <property type="entry name" value="F-box-like"/>
    <property type="match status" value="1"/>
</dbReference>
<evidence type="ECO:0000256" key="2">
    <source>
        <dbReference type="ARBA" id="ARBA00022737"/>
    </source>
</evidence>
<proteinExistence type="predicted"/>
<dbReference type="InterPro" id="IPR001680">
    <property type="entry name" value="WD40_rpt"/>
</dbReference>
<dbReference type="PANTHER" id="PTHR14604:SF3">
    <property type="entry name" value="SPERM-ASSOCIATED ANTIGEN 16 PROTEIN"/>
    <property type="match status" value="1"/>
</dbReference>